<feature type="compositionally biased region" description="Basic residues" evidence="1">
    <location>
        <begin position="27"/>
        <end position="42"/>
    </location>
</feature>
<organism evidence="2 3">
    <name type="scientific">Iris pallida</name>
    <name type="common">Sweet iris</name>
    <dbReference type="NCBI Taxonomy" id="29817"/>
    <lineage>
        <taxon>Eukaryota</taxon>
        <taxon>Viridiplantae</taxon>
        <taxon>Streptophyta</taxon>
        <taxon>Embryophyta</taxon>
        <taxon>Tracheophyta</taxon>
        <taxon>Spermatophyta</taxon>
        <taxon>Magnoliopsida</taxon>
        <taxon>Liliopsida</taxon>
        <taxon>Asparagales</taxon>
        <taxon>Iridaceae</taxon>
        <taxon>Iridoideae</taxon>
        <taxon>Irideae</taxon>
        <taxon>Iris</taxon>
    </lineage>
</organism>
<feature type="compositionally biased region" description="Low complexity" evidence="1">
    <location>
        <begin position="15"/>
        <end position="26"/>
    </location>
</feature>
<protein>
    <submittedName>
        <fullName evidence="2">Uncharacterized protein</fullName>
    </submittedName>
</protein>
<proteinExistence type="predicted"/>
<dbReference type="EMBL" id="JANAVB010025794">
    <property type="protein sequence ID" value="KAJ6820279.1"/>
    <property type="molecule type" value="Genomic_DNA"/>
</dbReference>
<comment type="caution">
    <text evidence="2">The sequence shown here is derived from an EMBL/GenBank/DDBJ whole genome shotgun (WGS) entry which is preliminary data.</text>
</comment>
<evidence type="ECO:0000256" key="1">
    <source>
        <dbReference type="SAM" id="MobiDB-lite"/>
    </source>
</evidence>
<reference evidence="2" key="1">
    <citation type="journal article" date="2023" name="GigaByte">
        <title>Genome assembly of the bearded iris, Iris pallida Lam.</title>
        <authorList>
            <person name="Bruccoleri R.E."/>
            <person name="Oakeley E.J."/>
            <person name="Faust A.M.E."/>
            <person name="Altorfer M."/>
            <person name="Dessus-Babus S."/>
            <person name="Burckhardt D."/>
            <person name="Oertli M."/>
            <person name="Naumann U."/>
            <person name="Petersen F."/>
            <person name="Wong J."/>
        </authorList>
    </citation>
    <scope>NUCLEOTIDE SEQUENCE</scope>
    <source>
        <strain evidence="2">GSM-AAB239-AS_SAM_17_03QT</strain>
    </source>
</reference>
<evidence type="ECO:0000313" key="2">
    <source>
        <dbReference type="EMBL" id="KAJ6820279.1"/>
    </source>
</evidence>
<gene>
    <name evidence="2" type="ORF">M6B38_398360</name>
</gene>
<reference evidence="2" key="2">
    <citation type="submission" date="2023-04" db="EMBL/GenBank/DDBJ databases">
        <authorList>
            <person name="Bruccoleri R.E."/>
            <person name="Oakeley E.J."/>
            <person name="Faust A.-M."/>
            <person name="Dessus-Babus S."/>
            <person name="Altorfer M."/>
            <person name="Burckhardt D."/>
            <person name="Oertli M."/>
            <person name="Naumann U."/>
            <person name="Petersen F."/>
            <person name="Wong J."/>
        </authorList>
    </citation>
    <scope>NUCLEOTIDE SEQUENCE</scope>
    <source>
        <strain evidence="2">GSM-AAB239-AS_SAM_17_03QT</strain>
        <tissue evidence="2">Leaf</tissue>
    </source>
</reference>
<feature type="compositionally biased region" description="Polar residues" evidence="1">
    <location>
        <begin position="58"/>
        <end position="75"/>
    </location>
</feature>
<dbReference type="Proteomes" id="UP001140949">
    <property type="component" value="Unassembled WGS sequence"/>
</dbReference>
<sequence length="75" mass="8235">MASHSPSVGKKSRRCLSSSTSRPRSTTTKRKKMSKMRMTKKTRTVEGDPNAPLHTRHSLSLASAGFLTTTTSSRL</sequence>
<accession>A0AAX6FUZ3</accession>
<feature type="region of interest" description="Disordered" evidence="1">
    <location>
        <begin position="1"/>
        <end position="75"/>
    </location>
</feature>
<evidence type="ECO:0000313" key="3">
    <source>
        <dbReference type="Proteomes" id="UP001140949"/>
    </source>
</evidence>
<name>A0AAX6FUZ3_IRIPA</name>
<keyword evidence="3" id="KW-1185">Reference proteome</keyword>
<dbReference type="AlphaFoldDB" id="A0AAX6FUZ3"/>